<keyword evidence="4" id="KW-1185">Reference proteome</keyword>
<gene>
    <name evidence="3" type="ORF">LSCM1_02939</name>
</gene>
<name>A0A836KLU0_9TRYP</name>
<keyword evidence="2" id="KW-0472">Membrane</keyword>
<dbReference type="KEGG" id="lmat:92513010"/>
<sequence length="62" mass="6931">MDAYYYMLAFMFAFVFIVLFLLTRSAGKIAKEREAAALGASSAEAEGSTMGSTRIRRARREE</sequence>
<dbReference type="AlphaFoldDB" id="A0A836KLU0"/>
<feature type="region of interest" description="Disordered" evidence="1">
    <location>
        <begin position="38"/>
        <end position="62"/>
    </location>
</feature>
<feature type="compositionally biased region" description="Low complexity" evidence="1">
    <location>
        <begin position="38"/>
        <end position="48"/>
    </location>
</feature>
<feature type="transmembrane region" description="Helical" evidence="2">
    <location>
        <begin position="6"/>
        <end position="23"/>
    </location>
</feature>
<keyword evidence="2" id="KW-1133">Transmembrane helix</keyword>
<evidence type="ECO:0000256" key="1">
    <source>
        <dbReference type="SAM" id="MobiDB-lite"/>
    </source>
</evidence>
<evidence type="ECO:0000313" key="4">
    <source>
        <dbReference type="Proteomes" id="UP000673552"/>
    </source>
</evidence>
<keyword evidence="2" id="KW-0812">Transmembrane</keyword>
<dbReference type="Proteomes" id="UP000673552">
    <property type="component" value="Unassembled WGS sequence"/>
</dbReference>
<reference evidence="4" key="1">
    <citation type="journal article" date="2021" name="Microbiol. Resour. Announc.">
        <title>LGAAP: Leishmaniinae Genome Assembly and Annotation Pipeline.</title>
        <authorList>
            <person name="Almutairi H."/>
            <person name="Urbaniak M.D."/>
            <person name="Bates M.D."/>
            <person name="Jariyapan N."/>
            <person name="Kwakye-Nuako G."/>
            <person name="Thomaz-Soccol V."/>
            <person name="Al-Salem W.S."/>
            <person name="Dillon R.J."/>
            <person name="Bates P.A."/>
            <person name="Gatherer D."/>
        </authorList>
    </citation>
    <scope>NUCLEOTIDE SEQUENCE [LARGE SCALE GENOMIC DNA]</scope>
</reference>
<protein>
    <submittedName>
        <fullName evidence="3">Uncharacterized protein</fullName>
    </submittedName>
</protein>
<evidence type="ECO:0000313" key="3">
    <source>
        <dbReference type="EMBL" id="KAG5479091.1"/>
    </source>
</evidence>
<organism evidence="3 4">
    <name type="scientific">Leishmania martiniquensis</name>
    <dbReference type="NCBI Taxonomy" id="1580590"/>
    <lineage>
        <taxon>Eukaryota</taxon>
        <taxon>Discoba</taxon>
        <taxon>Euglenozoa</taxon>
        <taxon>Kinetoplastea</taxon>
        <taxon>Metakinetoplastina</taxon>
        <taxon>Trypanosomatida</taxon>
        <taxon>Trypanosomatidae</taxon>
        <taxon>Leishmaniinae</taxon>
        <taxon>Leishmania</taxon>
    </lineage>
</organism>
<dbReference type="EMBL" id="JAFEUZ010000022">
    <property type="protein sequence ID" value="KAG5479091.1"/>
    <property type="molecule type" value="Genomic_DNA"/>
</dbReference>
<proteinExistence type="predicted"/>
<dbReference type="GeneID" id="92513010"/>
<comment type="caution">
    <text evidence="3">The sequence shown here is derived from an EMBL/GenBank/DDBJ whole genome shotgun (WGS) entry which is preliminary data.</text>
</comment>
<evidence type="ECO:0000256" key="2">
    <source>
        <dbReference type="SAM" id="Phobius"/>
    </source>
</evidence>
<dbReference type="RefSeq" id="XP_067178810.1">
    <property type="nucleotide sequence ID" value="XM_067320498.1"/>
</dbReference>
<reference evidence="4" key="2">
    <citation type="journal article" date="2021" name="Sci. Data">
        <title>Chromosome-scale genome sequencing, assembly and annotation of six genomes from subfamily Leishmaniinae.</title>
        <authorList>
            <person name="Almutairi H."/>
            <person name="Urbaniak M.D."/>
            <person name="Bates M.D."/>
            <person name="Jariyapan N."/>
            <person name="Kwakye-Nuako G."/>
            <person name="Thomaz Soccol V."/>
            <person name="Al-Salem W.S."/>
            <person name="Dillon R.J."/>
            <person name="Bates P.A."/>
            <person name="Gatherer D."/>
        </authorList>
    </citation>
    <scope>NUCLEOTIDE SEQUENCE [LARGE SCALE GENOMIC DNA]</scope>
</reference>
<accession>A0A836KLU0</accession>